<feature type="compositionally biased region" description="Low complexity" evidence="1">
    <location>
        <begin position="11"/>
        <end position="22"/>
    </location>
</feature>
<keyword evidence="3" id="KW-1185">Reference proteome</keyword>
<dbReference type="EMBL" id="JALJOU010000014">
    <property type="protein sequence ID" value="KAK9839788.1"/>
    <property type="molecule type" value="Genomic_DNA"/>
</dbReference>
<comment type="caution">
    <text evidence="2">The sequence shown here is derived from an EMBL/GenBank/DDBJ whole genome shotgun (WGS) entry which is preliminary data.</text>
</comment>
<organism evidence="2 3">
    <name type="scientific">Elliptochloris bilobata</name>
    <dbReference type="NCBI Taxonomy" id="381761"/>
    <lineage>
        <taxon>Eukaryota</taxon>
        <taxon>Viridiplantae</taxon>
        <taxon>Chlorophyta</taxon>
        <taxon>core chlorophytes</taxon>
        <taxon>Trebouxiophyceae</taxon>
        <taxon>Trebouxiophyceae incertae sedis</taxon>
        <taxon>Elliptochloris clade</taxon>
        <taxon>Elliptochloris</taxon>
    </lineage>
</organism>
<feature type="region of interest" description="Disordered" evidence="1">
    <location>
        <begin position="375"/>
        <end position="435"/>
    </location>
</feature>
<evidence type="ECO:0000313" key="2">
    <source>
        <dbReference type="EMBL" id="KAK9839788.1"/>
    </source>
</evidence>
<dbReference type="AlphaFoldDB" id="A0AAW1S2F4"/>
<protein>
    <submittedName>
        <fullName evidence="2">Uncharacterized protein</fullName>
    </submittedName>
</protein>
<accession>A0AAW1S2F4</accession>
<feature type="region of interest" description="Disordered" evidence="1">
    <location>
        <begin position="1"/>
        <end position="22"/>
    </location>
</feature>
<evidence type="ECO:0000256" key="1">
    <source>
        <dbReference type="SAM" id="MobiDB-lite"/>
    </source>
</evidence>
<proteinExistence type="predicted"/>
<feature type="compositionally biased region" description="Low complexity" evidence="1">
    <location>
        <begin position="75"/>
        <end position="109"/>
    </location>
</feature>
<reference evidence="2 3" key="1">
    <citation type="journal article" date="2024" name="Nat. Commun.">
        <title>Phylogenomics reveals the evolutionary origins of lichenization in chlorophyte algae.</title>
        <authorList>
            <person name="Puginier C."/>
            <person name="Libourel C."/>
            <person name="Otte J."/>
            <person name="Skaloud P."/>
            <person name="Haon M."/>
            <person name="Grisel S."/>
            <person name="Petersen M."/>
            <person name="Berrin J.G."/>
            <person name="Delaux P.M."/>
            <person name="Dal Grande F."/>
            <person name="Keller J."/>
        </authorList>
    </citation>
    <scope>NUCLEOTIDE SEQUENCE [LARGE SCALE GENOMIC DNA]</scope>
    <source>
        <strain evidence="2 3">SAG 245.80</strain>
    </source>
</reference>
<gene>
    <name evidence="2" type="ORF">WJX81_001767</name>
</gene>
<evidence type="ECO:0000313" key="3">
    <source>
        <dbReference type="Proteomes" id="UP001445335"/>
    </source>
</evidence>
<dbReference type="Proteomes" id="UP001445335">
    <property type="component" value="Unassembled WGS sequence"/>
</dbReference>
<sequence>MGHRCEQRPRNTTGNLNGNFNTFGDYNGNQNGGSKQVVSGNSNYISAVADGTLQGGTAYTDSSGNTIVTPNNVGNGNGNFNTNSSSNGNLNGNNGQTVSGTNNTVTGNQIPGQSGNGNGNYNAFGQINGNNNTNNVQVVSGNSNTVKAQQGVDILAGQAAGHGNGYTGSNNGNNNENNQQYVSGSRNTVIGTAYTSNNGDTAALANLVPGSAGIPLSGGVTSPVVANPNYVPPPQTAANNTDDNTKNNYQQVTGNDNIVVGKAVNTTVSQLAAGQTQGKPPPVADTAAYQGINNVQSVSGNYQTQIGNTVAQYITKQAGQKDKVVTVTIDGGGSQAVGFVAGTDAQNNQQIVNGDHNYVVGTNLHRFVYALDANGNVQTSTPTPGPSTSASPTPTPTTTQGSQPQALSAQTPWVAGDGFAGGSGASGNPTNAASTAGSGALFSQTGGGAASGIAAGSGAGSAQAARVSTEATMISAGQTVTSGQHVAASVATRTGSLTSVTNAGGRTDSGVVWGRRLLRETA</sequence>
<feature type="compositionally biased region" description="Low complexity" evidence="1">
    <location>
        <begin position="378"/>
        <end position="406"/>
    </location>
</feature>
<feature type="region of interest" description="Disordered" evidence="1">
    <location>
        <begin position="75"/>
        <end position="113"/>
    </location>
</feature>
<name>A0AAW1S2F4_9CHLO</name>